<dbReference type="PANTHER" id="PTHR36842:SF1">
    <property type="entry name" value="PROTEIN TOLB"/>
    <property type="match status" value="1"/>
</dbReference>
<feature type="signal peptide" evidence="1">
    <location>
        <begin position="1"/>
        <end position="26"/>
    </location>
</feature>
<accession>A0A1R4HH09</accession>
<dbReference type="Proteomes" id="UP000195667">
    <property type="component" value="Unassembled WGS sequence"/>
</dbReference>
<dbReference type="RefSeq" id="WP_087144826.1">
    <property type="nucleotide sequence ID" value="NZ_FUKI01000148.1"/>
</dbReference>
<feature type="domain" description="DUF11" evidence="2">
    <location>
        <begin position="411"/>
        <end position="520"/>
    </location>
</feature>
<dbReference type="OrthoDB" id="6396276at2"/>
<sequence>MLSTMPRTFFYCSALLFCGLSNPVFAGQTSRVSVSSVGIQHNTESSLPVISADGQKVVFLSGIRLDNTTAIFDIWAHDRTTTKTESVASGLVAQAVSDVSLSPNGRYVGFSVIDNSAKDATKQTVFFIYDRRLRKTQQVINNARGGIYMSADARYISFDGDGIFIHDRLSHKTEQVKLAIPGINLALSADARYVVFIADAPDPVKEDTNRTWDIFVHDRQTLKTERVSVSSTGAQANSGAGFRASISAEGRYVAFVSSASNLVAGDSNAKPDIFVHDRLLHKTERVNVASNGAQSNSNSVNALMFPFQLSADGRYVTFISDASNLVAGDSNKMNDVFIHDRLTHKTERISTATNGTQANNDSENMSVSADGRHVAFASKATNLVTNDTNNQADIFVRDRLIDTSRNANLSIAVTQKVDTLKPKANGDYLYTLTNNGKNTVDDVVLLHLVSDIKAINFKPSQGSCSLSSVATVCHLGGLAAKKQVTVRVAVTADSQDFSQQITVSGAPVDTIPANNYVSVSTIVK</sequence>
<keyword evidence="1" id="KW-0732">Signal</keyword>
<dbReference type="SUPFAM" id="SSF82171">
    <property type="entry name" value="DPP6 N-terminal domain-like"/>
    <property type="match status" value="1"/>
</dbReference>
<dbReference type="InterPro" id="IPR011042">
    <property type="entry name" value="6-blade_b-propeller_TolB-like"/>
</dbReference>
<dbReference type="AlphaFoldDB" id="A0A1R4HH09"/>
<feature type="chain" id="PRO_5013114140" evidence="1">
    <location>
        <begin position="27"/>
        <end position="524"/>
    </location>
</feature>
<gene>
    <name evidence="3" type="ORF">CRENPOLYSF1_70049</name>
</gene>
<dbReference type="Pfam" id="PF01345">
    <property type="entry name" value="DUF11"/>
    <property type="match status" value="1"/>
</dbReference>
<evidence type="ECO:0000259" key="2">
    <source>
        <dbReference type="Pfam" id="PF01345"/>
    </source>
</evidence>
<dbReference type="PANTHER" id="PTHR36842">
    <property type="entry name" value="PROTEIN TOLB HOMOLOG"/>
    <property type="match status" value="1"/>
</dbReference>
<evidence type="ECO:0000313" key="3">
    <source>
        <dbReference type="EMBL" id="SJM95513.1"/>
    </source>
</evidence>
<dbReference type="InterPro" id="IPR001434">
    <property type="entry name" value="OmcB-like_DUF11"/>
</dbReference>
<proteinExistence type="predicted"/>
<keyword evidence="4" id="KW-1185">Reference proteome</keyword>
<dbReference type="EMBL" id="FUKI01000148">
    <property type="protein sequence ID" value="SJM95513.1"/>
    <property type="molecule type" value="Genomic_DNA"/>
</dbReference>
<evidence type="ECO:0000256" key="1">
    <source>
        <dbReference type="SAM" id="SignalP"/>
    </source>
</evidence>
<dbReference type="Gene3D" id="2.120.10.30">
    <property type="entry name" value="TolB, C-terminal domain"/>
    <property type="match status" value="1"/>
</dbReference>
<evidence type="ECO:0000313" key="4">
    <source>
        <dbReference type="Proteomes" id="UP000195667"/>
    </source>
</evidence>
<protein>
    <submittedName>
        <fullName evidence="3">WD40 domain protein beta Propeller</fullName>
    </submittedName>
</protein>
<organism evidence="3 4">
    <name type="scientific">Crenothrix polyspora</name>
    <dbReference type="NCBI Taxonomy" id="360316"/>
    <lineage>
        <taxon>Bacteria</taxon>
        <taxon>Pseudomonadati</taxon>
        <taxon>Pseudomonadota</taxon>
        <taxon>Gammaproteobacteria</taxon>
        <taxon>Methylococcales</taxon>
        <taxon>Crenotrichaceae</taxon>
        <taxon>Crenothrix</taxon>
    </lineage>
</organism>
<name>A0A1R4HH09_9GAMM</name>
<reference evidence="4" key="1">
    <citation type="submission" date="2017-02" db="EMBL/GenBank/DDBJ databases">
        <authorList>
            <person name="Daims H."/>
        </authorList>
    </citation>
    <scope>NUCLEOTIDE SEQUENCE [LARGE SCALE GENOMIC DNA]</scope>
</reference>